<protein>
    <recommendedName>
        <fullName evidence="3">Calcyclin-binding protein</fullName>
    </recommendedName>
</protein>
<dbReference type="SUPFAM" id="SSF49764">
    <property type="entry name" value="HSP20-like chaperones"/>
    <property type="match status" value="1"/>
</dbReference>
<evidence type="ECO:0000256" key="6">
    <source>
        <dbReference type="ARBA" id="ARBA00022786"/>
    </source>
</evidence>
<reference evidence="12 13" key="1">
    <citation type="submission" date="2023-03" db="EMBL/GenBank/DDBJ databases">
        <title>Genome insight into feeding habits of ladybird beetles.</title>
        <authorList>
            <person name="Li H.-S."/>
            <person name="Huang Y.-H."/>
            <person name="Pang H."/>
        </authorList>
    </citation>
    <scope>NUCLEOTIDE SEQUENCE [LARGE SCALE GENOMIC DNA]</scope>
    <source>
        <strain evidence="12">SYSU_2023b</strain>
        <tissue evidence="12">Whole body</tissue>
    </source>
</reference>
<evidence type="ECO:0000256" key="7">
    <source>
        <dbReference type="ARBA" id="ARBA00022990"/>
    </source>
</evidence>
<dbReference type="SUPFAM" id="SSF140106">
    <property type="entry name" value="Calcyclin-binding protein-like"/>
    <property type="match status" value="1"/>
</dbReference>
<keyword evidence="6" id="KW-0833">Ubl conjugation pathway</keyword>
<evidence type="ECO:0000259" key="11">
    <source>
        <dbReference type="PROSITE" id="PS51203"/>
    </source>
</evidence>
<dbReference type="PANTHER" id="PTHR13164:SF3">
    <property type="entry name" value="CALCYCLIN-BINDING PROTEIN"/>
    <property type="match status" value="1"/>
</dbReference>
<dbReference type="Gene3D" id="2.60.40.790">
    <property type="match status" value="1"/>
</dbReference>
<accession>A0AAW1TUB1</accession>
<dbReference type="EMBL" id="JARQZJ010000032">
    <property type="protein sequence ID" value="KAK9875127.1"/>
    <property type="molecule type" value="Genomic_DNA"/>
</dbReference>
<dbReference type="PROSITE" id="PS51048">
    <property type="entry name" value="SGS"/>
    <property type="match status" value="1"/>
</dbReference>
<dbReference type="Pfam" id="PF04969">
    <property type="entry name" value="CS"/>
    <property type="match status" value="1"/>
</dbReference>
<evidence type="ECO:0000313" key="13">
    <source>
        <dbReference type="Proteomes" id="UP001431783"/>
    </source>
</evidence>
<dbReference type="InterPro" id="IPR037201">
    <property type="entry name" value="CacyBP_N"/>
</dbReference>
<dbReference type="PROSITE" id="PS51203">
    <property type="entry name" value="CS"/>
    <property type="match status" value="1"/>
</dbReference>
<evidence type="ECO:0000256" key="9">
    <source>
        <dbReference type="ARBA" id="ARBA00025145"/>
    </source>
</evidence>
<evidence type="ECO:0000256" key="4">
    <source>
        <dbReference type="ARBA" id="ARBA00022490"/>
    </source>
</evidence>
<keyword evidence="13" id="KW-1185">Reference proteome</keyword>
<dbReference type="InterPro" id="IPR037893">
    <property type="entry name" value="CS_CacyBP"/>
</dbReference>
<dbReference type="InterPro" id="IPR007699">
    <property type="entry name" value="SGS_dom"/>
</dbReference>
<dbReference type="GO" id="GO:0015631">
    <property type="term" value="F:tubulin binding"/>
    <property type="evidence" value="ECO:0007669"/>
    <property type="project" value="InterPro"/>
</dbReference>
<keyword evidence="5" id="KW-0597">Phosphoprotein</keyword>
<keyword evidence="4" id="KW-0963">Cytoplasm</keyword>
<dbReference type="PANTHER" id="PTHR13164">
    <property type="entry name" value="CALICYLIN BINDING PROTEIN"/>
    <property type="match status" value="1"/>
</dbReference>
<dbReference type="Proteomes" id="UP001431783">
    <property type="component" value="Unassembled WGS sequence"/>
</dbReference>
<dbReference type="InterPro" id="IPR052289">
    <property type="entry name" value="Calcyclin-binding_UBL-bridge"/>
</dbReference>
<name>A0AAW1TUB1_9CUCU</name>
<evidence type="ECO:0000256" key="3">
    <source>
        <dbReference type="ARBA" id="ARBA00015702"/>
    </source>
</evidence>
<evidence type="ECO:0000256" key="8">
    <source>
        <dbReference type="ARBA" id="ARBA00023242"/>
    </source>
</evidence>
<dbReference type="InterPro" id="IPR007052">
    <property type="entry name" value="CS_dom"/>
</dbReference>
<feature type="domain" description="CS" evidence="11">
    <location>
        <begin position="83"/>
        <end position="176"/>
    </location>
</feature>
<dbReference type="Pfam" id="PF09032">
    <property type="entry name" value="Siah-Interact_N"/>
    <property type="match status" value="1"/>
</dbReference>
<dbReference type="AlphaFoldDB" id="A0AAW1TUB1"/>
<evidence type="ECO:0000313" key="12">
    <source>
        <dbReference type="EMBL" id="KAK9875127.1"/>
    </source>
</evidence>
<dbReference type="GO" id="GO:0005737">
    <property type="term" value="C:cytoplasm"/>
    <property type="evidence" value="ECO:0007669"/>
    <property type="project" value="UniProtKB-SubCell"/>
</dbReference>
<dbReference type="InterPro" id="IPR008978">
    <property type="entry name" value="HSP20-like_chaperone"/>
</dbReference>
<gene>
    <name evidence="12" type="ORF">WA026_005920</name>
</gene>
<proteinExistence type="predicted"/>
<evidence type="ECO:0000256" key="2">
    <source>
        <dbReference type="ARBA" id="ARBA00004496"/>
    </source>
</evidence>
<comment type="caution">
    <text evidence="12">The sequence shown here is derived from an EMBL/GenBank/DDBJ whole genome shotgun (WGS) entry which is preliminary data.</text>
</comment>
<keyword evidence="8" id="KW-0539">Nucleus</keyword>
<dbReference type="GO" id="GO:0044548">
    <property type="term" value="F:S100 protein binding"/>
    <property type="evidence" value="ECO:0007669"/>
    <property type="project" value="InterPro"/>
</dbReference>
<dbReference type="GO" id="GO:0005634">
    <property type="term" value="C:nucleus"/>
    <property type="evidence" value="ECO:0007669"/>
    <property type="project" value="UniProtKB-SubCell"/>
</dbReference>
<comment type="subcellular location">
    <subcellularLocation>
        <location evidence="2">Cytoplasm</location>
    </subcellularLocation>
    <subcellularLocation>
        <location evidence="1">Nucleus</location>
    </subcellularLocation>
</comment>
<dbReference type="GO" id="GO:0031625">
    <property type="term" value="F:ubiquitin protein ligase binding"/>
    <property type="evidence" value="ECO:0007669"/>
    <property type="project" value="InterPro"/>
</dbReference>
<keyword evidence="7" id="KW-0007">Acetylation</keyword>
<feature type="domain" description="SGS" evidence="10">
    <location>
        <begin position="161"/>
        <end position="237"/>
    </location>
</feature>
<organism evidence="12 13">
    <name type="scientific">Henosepilachna vigintioctopunctata</name>
    <dbReference type="NCBI Taxonomy" id="420089"/>
    <lineage>
        <taxon>Eukaryota</taxon>
        <taxon>Metazoa</taxon>
        <taxon>Ecdysozoa</taxon>
        <taxon>Arthropoda</taxon>
        <taxon>Hexapoda</taxon>
        <taxon>Insecta</taxon>
        <taxon>Pterygota</taxon>
        <taxon>Neoptera</taxon>
        <taxon>Endopterygota</taxon>
        <taxon>Coleoptera</taxon>
        <taxon>Polyphaga</taxon>
        <taxon>Cucujiformia</taxon>
        <taxon>Coccinelloidea</taxon>
        <taxon>Coccinellidae</taxon>
        <taxon>Epilachninae</taxon>
        <taxon>Epilachnini</taxon>
        <taxon>Henosepilachna</taxon>
    </lineage>
</organism>
<evidence type="ECO:0000256" key="5">
    <source>
        <dbReference type="ARBA" id="ARBA00022553"/>
    </source>
</evidence>
<sequence length="237" mass="27152">MEHKVKELKQDVAELETLLQQAKRQRVKDVLSIEVRKLASELIKLEDILRNETTVKTPLTSLQPSAVKRYQVKLNNYGKFYSILCFYLGWDQSSKFVKFFVTLPAVQTIPSENVVCKFTNKSLELEVKDLGNKDYNFVITKLLNNIDPDASNWKVKTDMVVINAAKVDSTNWSHVTELEKKASDAKSKKLEMDKSGAAEDNLMSLMRNMYEQGDDEMKRTIAKAWTEGQHKKSELGL</sequence>
<dbReference type="Gene3D" id="4.10.860.10">
    <property type="entry name" value="UVR domain"/>
    <property type="match status" value="1"/>
</dbReference>
<evidence type="ECO:0000259" key="10">
    <source>
        <dbReference type="PROSITE" id="PS51048"/>
    </source>
</evidence>
<evidence type="ECO:0000256" key="1">
    <source>
        <dbReference type="ARBA" id="ARBA00004123"/>
    </source>
</evidence>
<dbReference type="InterPro" id="IPR015120">
    <property type="entry name" value="Siah-Interact_N"/>
</dbReference>
<dbReference type="GO" id="GO:0007507">
    <property type="term" value="P:heart development"/>
    <property type="evidence" value="ECO:0007669"/>
    <property type="project" value="TreeGrafter"/>
</dbReference>
<dbReference type="CDD" id="cd06468">
    <property type="entry name" value="p23_CacyBP"/>
    <property type="match status" value="1"/>
</dbReference>
<comment type="function">
    <text evidence="9">May be involved in calcium-dependent ubiquitination and subsequent proteasomal degradation of target proteins. Probably serves as a molecular bridge in ubiquitin E3 complexes. Participates in the ubiquitin-mediated degradation of beta-catenin (CTNNB1).</text>
</comment>